<accession>A0A0D1K9H0</accession>
<protein>
    <submittedName>
        <fullName evidence="2">Uncharacterized protein</fullName>
    </submittedName>
</protein>
<organism evidence="2 4">
    <name type="scientific">Weissella cibaria</name>
    <dbReference type="NCBI Taxonomy" id="137591"/>
    <lineage>
        <taxon>Bacteria</taxon>
        <taxon>Bacillati</taxon>
        <taxon>Bacillota</taxon>
        <taxon>Bacilli</taxon>
        <taxon>Lactobacillales</taxon>
        <taxon>Lactobacillaceae</taxon>
        <taxon>Weissella</taxon>
    </lineage>
</organism>
<evidence type="ECO:0000313" key="3">
    <source>
        <dbReference type="Proteomes" id="UP000032287"/>
    </source>
</evidence>
<dbReference type="EMBL" id="JWHU01000040">
    <property type="protein sequence ID" value="KIU19360.1"/>
    <property type="molecule type" value="Genomic_DNA"/>
</dbReference>
<evidence type="ECO:0000313" key="1">
    <source>
        <dbReference type="EMBL" id="KIU19360.1"/>
    </source>
</evidence>
<proteinExistence type="predicted"/>
<name>A0A0D1K9H0_9LACO</name>
<evidence type="ECO:0000313" key="2">
    <source>
        <dbReference type="EMBL" id="KIU21679.1"/>
    </source>
</evidence>
<evidence type="ECO:0000313" key="4">
    <source>
        <dbReference type="Proteomes" id="UP000032289"/>
    </source>
</evidence>
<dbReference type="Proteomes" id="UP000032289">
    <property type="component" value="Unassembled WGS sequence"/>
</dbReference>
<dbReference type="EMBL" id="JWHT01000047">
    <property type="protein sequence ID" value="KIU21679.1"/>
    <property type="molecule type" value="Genomic_DNA"/>
</dbReference>
<comment type="caution">
    <text evidence="2">The sequence shown here is derived from an EMBL/GenBank/DDBJ whole genome shotgun (WGS) entry which is preliminary data.</text>
</comment>
<sequence>MLIFKRKQKLSFEEEVAERRRRHQESLFTKNPVPGTEMHEYELWLRRRRGEDVSIYKLARPQRSGWLNRLFFGGI</sequence>
<dbReference type="AlphaFoldDB" id="A0A0D1K9H0"/>
<gene>
    <name evidence="2" type="ORF">ab3b_01924</name>
    <name evidence="1" type="ORF">QX99_02045</name>
</gene>
<reference evidence="3 4" key="1">
    <citation type="journal article" date="2015" name="Microbiology (Mosc.)">
        <title>Genomics of the Weissella cibaria species with an examination of its metabolic traits.</title>
        <authorList>
            <person name="Lynch K.M."/>
            <person name="Lucid A."/>
            <person name="Arendt E.K."/>
            <person name="Sleator R.D."/>
            <person name="Lucey B."/>
            <person name="Coffey A."/>
        </authorList>
    </citation>
    <scope>NUCLEOTIDE SEQUENCE [LARGE SCALE GENOMIC DNA]</scope>
    <source>
        <strain evidence="2 4">AB3b</strain>
        <strain evidence="1 3">MG1</strain>
    </source>
</reference>
<dbReference type="PATRIC" id="fig|137591.24.peg.1867"/>
<dbReference type="Proteomes" id="UP000032287">
    <property type="component" value="Unassembled WGS sequence"/>
</dbReference>
<dbReference type="RefSeq" id="WP_043708755.1">
    <property type="nucleotide sequence ID" value="NZ_JALOCT010000011.1"/>
</dbReference>
<keyword evidence="3" id="KW-1185">Reference proteome</keyword>